<dbReference type="EMBL" id="VJOY01000016">
    <property type="protein sequence ID" value="TRX73361.1"/>
    <property type="molecule type" value="Genomic_DNA"/>
</dbReference>
<protein>
    <recommendedName>
        <fullName evidence="9">Periplasmic chaperone PpiD</fullName>
    </recommendedName>
    <alternativeName>
        <fullName evidence="10">Periplasmic folding chaperone</fullName>
    </alternativeName>
</protein>
<dbReference type="GO" id="GO:0005886">
    <property type="term" value="C:plasma membrane"/>
    <property type="evidence" value="ECO:0007669"/>
    <property type="project" value="UniProtKB-SubCell"/>
</dbReference>
<dbReference type="PROSITE" id="PS01096">
    <property type="entry name" value="PPIC_PPIASE_1"/>
    <property type="match status" value="1"/>
</dbReference>
<keyword evidence="11 14" id="KW-0413">Isomerase</keyword>
<comment type="caution">
    <text evidence="14">The sequence shown here is derived from an EMBL/GenBank/DDBJ whole genome shotgun (WGS) entry which is preliminary data.</text>
</comment>
<dbReference type="PANTHER" id="PTHR47529:SF1">
    <property type="entry name" value="PERIPLASMIC CHAPERONE PPID"/>
    <property type="match status" value="1"/>
</dbReference>
<feature type="transmembrane region" description="Helical" evidence="12">
    <location>
        <begin position="12"/>
        <end position="34"/>
    </location>
</feature>
<comment type="subcellular location">
    <subcellularLocation>
        <location evidence="1">Cell inner membrane</location>
        <topology evidence="1">Single-pass type II membrane protein</topology>
        <orientation evidence="1">Periplasmic side</orientation>
    </subcellularLocation>
</comment>
<dbReference type="Pfam" id="PF13624">
    <property type="entry name" value="SurA_N_3"/>
    <property type="match status" value="1"/>
</dbReference>
<organism evidence="14 15">
    <name type="scientific">Pseudomonas mangiferae</name>
    <dbReference type="NCBI Taxonomy" id="2593654"/>
    <lineage>
        <taxon>Bacteria</taxon>
        <taxon>Pseudomonadati</taxon>
        <taxon>Pseudomonadota</taxon>
        <taxon>Gammaproteobacteria</taxon>
        <taxon>Pseudomonadales</taxon>
        <taxon>Pseudomonadaceae</taxon>
        <taxon>Pseudomonas</taxon>
    </lineage>
</organism>
<sequence length="618" mass="68175">MLQNIRDNSQGWIAKTIIGVIMVLLALTGFDAIFRATSNSDKAAEVNGEKITQNEVAQAAELQVRQLRQKLGSDFDASMLNEKMMRESALKNLIDRQLLLQGAHDAGFAFSQASLDQLILQTPDFQVAGKFSPERFDQVIRQMNYSRLQFRQMLETEMLVAQLRAGLSGSGFVTDAEVQAFARLEKQTRDFASVTLKADTKSVQISEDELKAYFDAHADQYMTPEQVVIEYVELKKDAFFDQVSVSDADLQDLYHKQIANLTEQRHAAHILIEADPKAGEDQAKAKADDIRERLEKGEDFAALAKEFSADPGSASQGGDLGFAGPGVYDPAFEKALYALKQGEISEPVKTQYGWHVIKLLGVQAPEIPSFDSSKESLVRELKTQKVEQLFVEATKKLEDMSFEASDLAQPAQELGLKVQTSKPFGREGGEGVSANRQILQAAFSPEILDDGANSGALELDPDTVVVLRAKEHLKPKPQTFQDVSAGIREELTKERATEAAKMAGEQLVAQLKKGEQARKDWKVTEAATRAQEGVDPAVLQAVFRAPRPESKDKPVYAGVALANGDYVVLRLDGVSAPEDALSDEDKASYKRFLASRAGAQDYSAYRQQLEAKADIKRY</sequence>
<evidence type="ECO:0000256" key="7">
    <source>
        <dbReference type="ARBA" id="ARBA00023186"/>
    </source>
</evidence>
<evidence type="ECO:0000256" key="5">
    <source>
        <dbReference type="ARBA" id="ARBA00022989"/>
    </source>
</evidence>
<evidence type="ECO:0000256" key="4">
    <source>
        <dbReference type="ARBA" id="ARBA00022692"/>
    </source>
</evidence>
<dbReference type="PROSITE" id="PS50198">
    <property type="entry name" value="PPIC_PPIASE_2"/>
    <property type="match status" value="1"/>
</dbReference>
<dbReference type="InterPro" id="IPR000297">
    <property type="entry name" value="PPIase_PpiC"/>
</dbReference>
<dbReference type="AlphaFoldDB" id="A0A553GV38"/>
<keyword evidence="4 12" id="KW-0812">Transmembrane</keyword>
<accession>A0A553GV38</accession>
<dbReference type="InterPro" id="IPR052029">
    <property type="entry name" value="PpiD_chaperone"/>
</dbReference>
<feature type="domain" description="PpiC" evidence="13">
    <location>
        <begin position="262"/>
        <end position="361"/>
    </location>
</feature>
<dbReference type="SUPFAM" id="SSF54534">
    <property type="entry name" value="FKBP-like"/>
    <property type="match status" value="1"/>
</dbReference>
<evidence type="ECO:0000256" key="8">
    <source>
        <dbReference type="ARBA" id="ARBA00038408"/>
    </source>
</evidence>
<dbReference type="GO" id="GO:0003755">
    <property type="term" value="F:peptidyl-prolyl cis-trans isomerase activity"/>
    <property type="evidence" value="ECO:0007669"/>
    <property type="project" value="UniProtKB-KW"/>
</dbReference>
<reference evidence="14 15" key="1">
    <citation type="submission" date="2019-07" db="EMBL/GenBank/DDBJ databases">
        <title>Pseudomonas mangiferae sp. nov., isolated from bark of mango tree in Thailand.</title>
        <authorList>
            <person name="Srisuk N."/>
            <person name="Anurat P."/>
        </authorList>
    </citation>
    <scope>NUCLEOTIDE SEQUENCE [LARGE SCALE GENOMIC DNA]</scope>
    <source>
        <strain evidence="14 15">DMKU_BBB3-04</strain>
    </source>
</reference>
<keyword evidence="11" id="KW-0697">Rotamase</keyword>
<dbReference type="SUPFAM" id="SSF109998">
    <property type="entry name" value="Triger factor/SurA peptide-binding domain-like"/>
    <property type="match status" value="1"/>
</dbReference>
<dbReference type="InterPro" id="IPR023058">
    <property type="entry name" value="PPIase_PpiC_CS"/>
</dbReference>
<gene>
    <name evidence="14" type="ORF">FM069_18075</name>
</gene>
<evidence type="ECO:0000313" key="15">
    <source>
        <dbReference type="Proteomes" id="UP000315235"/>
    </source>
</evidence>
<keyword evidence="6 12" id="KW-0472">Membrane</keyword>
<dbReference type="Pfam" id="PF00639">
    <property type="entry name" value="Rotamase"/>
    <property type="match status" value="1"/>
</dbReference>
<evidence type="ECO:0000256" key="10">
    <source>
        <dbReference type="ARBA" id="ARBA00042775"/>
    </source>
</evidence>
<evidence type="ECO:0000256" key="9">
    <source>
        <dbReference type="ARBA" id="ARBA00040743"/>
    </source>
</evidence>
<evidence type="ECO:0000256" key="11">
    <source>
        <dbReference type="PROSITE-ProRule" id="PRU00278"/>
    </source>
</evidence>
<evidence type="ECO:0000256" key="12">
    <source>
        <dbReference type="SAM" id="Phobius"/>
    </source>
</evidence>
<keyword evidence="3" id="KW-0997">Cell inner membrane</keyword>
<keyword evidence="15" id="KW-1185">Reference proteome</keyword>
<name>A0A553GV38_9PSED</name>
<evidence type="ECO:0000259" key="13">
    <source>
        <dbReference type="PROSITE" id="PS50198"/>
    </source>
</evidence>
<dbReference type="OrthoDB" id="9812372at2"/>
<dbReference type="RefSeq" id="WP_143489773.1">
    <property type="nucleotide sequence ID" value="NZ_VJOY01000016.1"/>
</dbReference>
<evidence type="ECO:0000256" key="2">
    <source>
        <dbReference type="ARBA" id="ARBA00022475"/>
    </source>
</evidence>
<evidence type="ECO:0000256" key="1">
    <source>
        <dbReference type="ARBA" id="ARBA00004382"/>
    </source>
</evidence>
<dbReference type="InterPro" id="IPR027304">
    <property type="entry name" value="Trigger_fact/SurA_dom_sf"/>
</dbReference>
<dbReference type="Proteomes" id="UP000315235">
    <property type="component" value="Unassembled WGS sequence"/>
</dbReference>
<proteinExistence type="inferred from homology"/>
<keyword evidence="2" id="KW-1003">Cell membrane</keyword>
<keyword evidence="5 12" id="KW-1133">Transmembrane helix</keyword>
<evidence type="ECO:0000256" key="3">
    <source>
        <dbReference type="ARBA" id="ARBA00022519"/>
    </source>
</evidence>
<comment type="similarity">
    <text evidence="8">Belongs to the PpiD chaperone family.</text>
</comment>
<keyword evidence="7" id="KW-0143">Chaperone</keyword>
<dbReference type="InterPro" id="IPR046357">
    <property type="entry name" value="PPIase_dom_sf"/>
</dbReference>
<dbReference type="PANTHER" id="PTHR47529">
    <property type="entry name" value="PEPTIDYL-PROLYL CIS-TRANS ISOMERASE D"/>
    <property type="match status" value="1"/>
</dbReference>
<dbReference type="Gene3D" id="1.10.4030.10">
    <property type="entry name" value="Porin chaperone SurA, peptide-binding domain"/>
    <property type="match status" value="1"/>
</dbReference>
<dbReference type="Gene3D" id="3.10.50.40">
    <property type="match status" value="1"/>
</dbReference>
<evidence type="ECO:0000313" key="14">
    <source>
        <dbReference type="EMBL" id="TRX73361.1"/>
    </source>
</evidence>
<evidence type="ECO:0000256" key="6">
    <source>
        <dbReference type="ARBA" id="ARBA00023136"/>
    </source>
</evidence>